<dbReference type="AlphaFoldDB" id="A0A4R2BIU7"/>
<gene>
    <name evidence="1" type="ORF">EV146_10229</name>
</gene>
<dbReference type="InterPro" id="IPR014583">
    <property type="entry name" value="Uncharacterised_Sir2-like"/>
</dbReference>
<proteinExistence type="predicted"/>
<dbReference type="PIRSF" id="PIRSF033541">
    <property type="entry name" value="ORF25P_Sir2"/>
    <property type="match status" value="1"/>
</dbReference>
<dbReference type="RefSeq" id="WP_132001581.1">
    <property type="nucleotide sequence ID" value="NZ_JABUHM010000001.1"/>
</dbReference>
<dbReference type="EMBL" id="SLVV01000002">
    <property type="protein sequence ID" value="TCN27088.1"/>
    <property type="molecule type" value="Genomic_DNA"/>
</dbReference>
<reference evidence="1 2" key="1">
    <citation type="journal article" date="2015" name="Stand. Genomic Sci.">
        <title>Genomic Encyclopedia of Bacterial and Archaeal Type Strains, Phase III: the genomes of soil and plant-associated and newly described type strains.</title>
        <authorList>
            <person name="Whitman W.B."/>
            <person name="Woyke T."/>
            <person name="Klenk H.P."/>
            <person name="Zhou Y."/>
            <person name="Lilburn T.G."/>
            <person name="Beck B.J."/>
            <person name="De Vos P."/>
            <person name="Vandamme P."/>
            <person name="Eisen J.A."/>
            <person name="Garrity G."/>
            <person name="Hugenholtz P."/>
            <person name="Kyrpides N.C."/>
        </authorList>
    </citation>
    <scope>NUCLEOTIDE SEQUENCE [LARGE SCALE GENOMIC DNA]</scope>
    <source>
        <strain evidence="1 2">CV53</strain>
    </source>
</reference>
<dbReference type="Pfam" id="PF13289">
    <property type="entry name" value="SIR2_2"/>
    <property type="match status" value="1"/>
</dbReference>
<organism evidence="1 2">
    <name type="scientific">Mesobacillus foraminis</name>
    <dbReference type="NCBI Taxonomy" id="279826"/>
    <lineage>
        <taxon>Bacteria</taxon>
        <taxon>Bacillati</taxon>
        <taxon>Bacillota</taxon>
        <taxon>Bacilli</taxon>
        <taxon>Bacillales</taxon>
        <taxon>Bacillaceae</taxon>
        <taxon>Mesobacillus</taxon>
    </lineage>
</organism>
<protein>
    <submittedName>
        <fullName evidence="1">SIR2-like protein</fullName>
    </submittedName>
</protein>
<dbReference type="InterPro" id="IPR029035">
    <property type="entry name" value="DHS-like_NAD/FAD-binding_dom"/>
</dbReference>
<name>A0A4R2BIU7_9BACI</name>
<evidence type="ECO:0000313" key="2">
    <source>
        <dbReference type="Proteomes" id="UP000295689"/>
    </source>
</evidence>
<sequence length="268" mass="31439">MNNELATAIKNKEVILFVGSGVPKNLGLPTYAELIDQMAEHLGFNPETFNAWGNGDFLVLAEYYFLQKGNLGGLRSWMDRTWHDSKIDISKSKIYKLIVEMDFPIIYTTNFDRWLERAYDYYEKEYVKITNVADIARTRNDKTQIIKFHGDFDDDSSLMLTESNYFNRLDFETSLDIKLRSDSLEKSILFIGYSLSDINIRYMLYKLHMQWKESSYEHIRPRSYIFLVDPNPIKERILRERGIIPIVAEGEEPGVSLAHFLKQLKDQM</sequence>
<keyword evidence="2" id="KW-1185">Reference proteome</keyword>
<evidence type="ECO:0000313" key="1">
    <source>
        <dbReference type="EMBL" id="TCN27088.1"/>
    </source>
</evidence>
<comment type="caution">
    <text evidence="1">The sequence shown here is derived from an EMBL/GenBank/DDBJ whole genome shotgun (WGS) entry which is preliminary data.</text>
</comment>
<accession>A0A4R2BIU7</accession>
<dbReference type="Proteomes" id="UP000295689">
    <property type="component" value="Unassembled WGS sequence"/>
</dbReference>
<dbReference type="SUPFAM" id="SSF52467">
    <property type="entry name" value="DHS-like NAD/FAD-binding domain"/>
    <property type="match status" value="1"/>
</dbReference>